<dbReference type="OrthoDB" id="9808511at2"/>
<reference evidence="2 3" key="1">
    <citation type="submission" date="2015-12" db="EMBL/GenBank/DDBJ databases">
        <title>Draft genome sequence of the thermoanaerobe Thermotalea metallivorans, an isolate from the runoff channel of the Great Artesian Basin, Australia.</title>
        <authorList>
            <person name="Patel B.K."/>
        </authorList>
    </citation>
    <scope>NUCLEOTIDE SEQUENCE [LARGE SCALE GENOMIC DNA]</scope>
    <source>
        <strain evidence="2 3">B2-1</strain>
    </source>
</reference>
<name>A0A140LEM7_9FIRM</name>
<dbReference type="InterPro" id="IPR009078">
    <property type="entry name" value="Ferritin-like_SF"/>
</dbReference>
<dbReference type="InterPro" id="IPR003251">
    <property type="entry name" value="Rr_diiron-bd_dom"/>
</dbReference>
<dbReference type="Pfam" id="PF02915">
    <property type="entry name" value="Rubrerythrin"/>
    <property type="match status" value="1"/>
</dbReference>
<feature type="domain" description="Rubrerythrin diiron-binding" evidence="1">
    <location>
        <begin position="8"/>
        <end position="120"/>
    </location>
</feature>
<evidence type="ECO:0000259" key="1">
    <source>
        <dbReference type="Pfam" id="PF02915"/>
    </source>
</evidence>
<proteinExistence type="predicted"/>
<sequence length="128" mass="15134">MENTAVSIIQYAMEMERNGQRFYTHFKDQVKGEKAKKVFEGLAKAEEEHYQILKEALENLLRENAWSQGDPLPLEQASIFELVKEEENLYPSRLESDISDLAIMRMAYLIEHDFAEFYRKSLDRIRDL</sequence>
<dbReference type="InterPro" id="IPR012347">
    <property type="entry name" value="Ferritin-like"/>
</dbReference>
<dbReference type="Proteomes" id="UP000070456">
    <property type="component" value="Unassembled WGS sequence"/>
</dbReference>
<accession>A0A140LEM7</accession>
<dbReference type="CDD" id="cd01045">
    <property type="entry name" value="Ferritin_like_AB"/>
    <property type="match status" value="1"/>
</dbReference>
<comment type="caution">
    <text evidence="2">The sequence shown here is derived from an EMBL/GenBank/DDBJ whole genome shotgun (WGS) entry which is preliminary data.</text>
</comment>
<dbReference type="GO" id="GO:0016491">
    <property type="term" value="F:oxidoreductase activity"/>
    <property type="evidence" value="ECO:0007669"/>
    <property type="project" value="InterPro"/>
</dbReference>
<organism evidence="2 3">
    <name type="scientific">Thermotalea metallivorans</name>
    <dbReference type="NCBI Taxonomy" id="520762"/>
    <lineage>
        <taxon>Bacteria</taxon>
        <taxon>Bacillati</taxon>
        <taxon>Bacillota</taxon>
        <taxon>Clostridia</taxon>
        <taxon>Peptostreptococcales</taxon>
        <taxon>Thermotaleaceae</taxon>
        <taxon>Thermotalea</taxon>
    </lineage>
</organism>
<dbReference type="Gene3D" id="1.20.1260.10">
    <property type="match status" value="1"/>
</dbReference>
<protein>
    <recommendedName>
        <fullName evidence="1">Rubrerythrin diiron-binding domain-containing protein</fullName>
    </recommendedName>
</protein>
<dbReference type="EMBL" id="LOEE01000002">
    <property type="protein sequence ID" value="KXG79002.1"/>
    <property type="molecule type" value="Genomic_DNA"/>
</dbReference>
<dbReference type="AlphaFoldDB" id="A0A140LEM7"/>
<dbReference type="SUPFAM" id="SSF47240">
    <property type="entry name" value="Ferritin-like"/>
    <property type="match status" value="1"/>
</dbReference>
<gene>
    <name evidence="2" type="ORF">AN619_00320</name>
</gene>
<dbReference type="RefSeq" id="WP_068553866.1">
    <property type="nucleotide sequence ID" value="NZ_LOEE01000002.1"/>
</dbReference>
<dbReference type="STRING" id="520762.AN619_00320"/>
<evidence type="ECO:0000313" key="3">
    <source>
        <dbReference type="Proteomes" id="UP000070456"/>
    </source>
</evidence>
<evidence type="ECO:0000313" key="2">
    <source>
        <dbReference type="EMBL" id="KXG79002.1"/>
    </source>
</evidence>
<dbReference type="GO" id="GO:0046872">
    <property type="term" value="F:metal ion binding"/>
    <property type="evidence" value="ECO:0007669"/>
    <property type="project" value="InterPro"/>
</dbReference>
<keyword evidence="3" id="KW-1185">Reference proteome</keyword>